<evidence type="ECO:0000313" key="1">
    <source>
        <dbReference type="EMBL" id="QKQ45684.1"/>
    </source>
</evidence>
<sequence length="270" mass="29852">MNQSQFAAATALHKIHKIQAVLVRHYESGSTLSKHEALTQIASIVGDAVSADVPAWASLGVEGQAPDQPEIPPGFRLKADGSYVPEAMVADIDKLRDQTINMLIAQAKAKSSDLAAFKAQAFSDIEAFRETSLEQYGVKSRSIKGNLTLTSFDGRRMIRLQIQDRLVFDERLHAAKSLIDECITSWSESARDEIKVLVNDAFRVDREGEINTARVLGLRRLPIKDDRWQRAMAAISDSVSVASSKPYVRFYERVGDSDQYTAISLDIAVV</sequence>
<dbReference type="Proteomes" id="UP001446337">
    <property type="component" value="Chromosome"/>
</dbReference>
<dbReference type="Proteomes" id="UP000509782">
    <property type="component" value="Chromosome"/>
</dbReference>
<accession>A0A6J5I7P7</accession>
<gene>
    <name evidence="2" type="ORF">AAIK43_23540</name>
    <name evidence="1" type="ORF">FOC81_02775</name>
</gene>
<dbReference type="InterPro" id="IPR021505">
    <property type="entry name" value="Phage_B3_Orf6"/>
</dbReference>
<reference evidence="2 4" key="2">
    <citation type="submission" date="2024-05" db="EMBL/GenBank/DDBJ databases">
        <title>Achromobacter denitrificans. BP1, complete genome.</title>
        <authorList>
            <person name="Zhang B."/>
        </authorList>
    </citation>
    <scope>NUCLEOTIDE SEQUENCE [LARGE SCALE GENOMIC DNA]</scope>
    <source>
        <strain evidence="2 4">BP1</strain>
    </source>
</reference>
<evidence type="ECO:0000313" key="2">
    <source>
        <dbReference type="EMBL" id="XAN14343.1"/>
    </source>
</evidence>
<name>A0A6J5I7P7_ACHDE</name>
<organism evidence="1 3">
    <name type="scientific">Achromobacter denitrificans</name>
    <name type="common">Alcaligenes denitrificans</name>
    <dbReference type="NCBI Taxonomy" id="32002"/>
    <lineage>
        <taxon>Bacteria</taxon>
        <taxon>Pseudomonadati</taxon>
        <taxon>Pseudomonadota</taxon>
        <taxon>Betaproteobacteria</taxon>
        <taxon>Burkholderiales</taxon>
        <taxon>Alcaligenaceae</taxon>
        <taxon>Achromobacter</taxon>
    </lineage>
</organism>
<dbReference type="Pfam" id="PF11363">
    <property type="entry name" value="DUF3164"/>
    <property type="match status" value="1"/>
</dbReference>
<reference evidence="1 3" key="1">
    <citation type="submission" date="2020-05" db="EMBL/GenBank/DDBJ databases">
        <title>FDA dAtabase for Regulatory Grade micrObial Sequences (FDA-ARGOS): Supporting development and validation of Infectious Disease Dx tests.</title>
        <authorList>
            <person name="Sproer C."/>
            <person name="Gronow S."/>
            <person name="Severitt S."/>
            <person name="Schroder I."/>
            <person name="Tallon L."/>
            <person name="Sadzewicz L."/>
            <person name="Zhao X."/>
            <person name="Vavikolanu K."/>
            <person name="Mehta A."/>
            <person name="Aluvathingal J."/>
            <person name="Nadendla S."/>
            <person name="Myers T."/>
            <person name="Yan Y."/>
            <person name="Sichtig H."/>
        </authorList>
    </citation>
    <scope>NUCLEOTIDE SEQUENCE [LARGE SCALE GENOMIC DNA]</scope>
    <source>
        <strain evidence="1 3">FDAARGOS_787</strain>
    </source>
</reference>
<dbReference type="AlphaFoldDB" id="A0A6J5I7P7"/>
<proteinExistence type="predicted"/>
<dbReference type="RefSeq" id="WP_174715679.1">
    <property type="nucleotide sequence ID" value="NZ_CADIKP010000028.1"/>
</dbReference>
<dbReference type="EMBL" id="CP054569">
    <property type="protein sequence ID" value="QKQ45684.1"/>
    <property type="molecule type" value="Genomic_DNA"/>
</dbReference>
<keyword evidence="4" id="KW-1185">Reference proteome</keyword>
<evidence type="ECO:0000313" key="3">
    <source>
        <dbReference type="Proteomes" id="UP000509782"/>
    </source>
</evidence>
<evidence type="ECO:0000313" key="4">
    <source>
        <dbReference type="Proteomes" id="UP001446337"/>
    </source>
</evidence>
<dbReference type="EMBL" id="CP154792">
    <property type="protein sequence ID" value="XAN14343.1"/>
    <property type="molecule type" value="Genomic_DNA"/>
</dbReference>
<protein>
    <submittedName>
        <fullName evidence="1">DUF3164 family protein</fullName>
    </submittedName>
</protein>